<evidence type="ECO:0000256" key="1">
    <source>
        <dbReference type="SAM" id="MobiDB-lite"/>
    </source>
</evidence>
<feature type="region of interest" description="Disordered" evidence="1">
    <location>
        <begin position="187"/>
        <end position="213"/>
    </location>
</feature>
<feature type="compositionally biased region" description="Basic and acidic residues" evidence="1">
    <location>
        <begin position="187"/>
        <end position="212"/>
    </location>
</feature>
<evidence type="ECO:0000313" key="4">
    <source>
        <dbReference type="Proteomes" id="UP000807504"/>
    </source>
</evidence>
<reference evidence="3" key="2">
    <citation type="submission" date="2020-06" db="EMBL/GenBank/DDBJ databases">
        <authorList>
            <person name="Sheffer M."/>
        </authorList>
    </citation>
    <scope>NUCLEOTIDE SEQUENCE</scope>
</reference>
<dbReference type="Proteomes" id="UP000807504">
    <property type="component" value="Unassembled WGS sequence"/>
</dbReference>
<dbReference type="PANTHER" id="PTHR33327:SF3">
    <property type="entry name" value="RNA-DIRECTED DNA POLYMERASE"/>
    <property type="match status" value="1"/>
</dbReference>
<dbReference type="InterPro" id="IPR055469">
    <property type="entry name" value="DUF7041"/>
</dbReference>
<evidence type="ECO:0000259" key="2">
    <source>
        <dbReference type="Pfam" id="PF23055"/>
    </source>
</evidence>
<accession>A0A8T0FPM6</accession>
<gene>
    <name evidence="3" type="ORF">HNY73_006421</name>
</gene>
<dbReference type="Pfam" id="PF23055">
    <property type="entry name" value="DUF7041"/>
    <property type="match status" value="1"/>
</dbReference>
<feature type="domain" description="DUF7041" evidence="2">
    <location>
        <begin position="18"/>
        <end position="99"/>
    </location>
</feature>
<dbReference type="EMBL" id="JABXBU010000011">
    <property type="protein sequence ID" value="KAF8791579.1"/>
    <property type="molecule type" value="Genomic_DNA"/>
</dbReference>
<comment type="caution">
    <text evidence="3">The sequence shown here is derived from an EMBL/GenBank/DDBJ whole genome shotgun (WGS) entry which is preliminary data.</text>
</comment>
<name>A0A8T0FPM6_ARGBR</name>
<reference evidence="3" key="1">
    <citation type="journal article" date="2020" name="bioRxiv">
        <title>Chromosome-level reference genome of the European wasp spider Argiope bruennichi: a resource for studies on range expansion and evolutionary adaptation.</title>
        <authorList>
            <person name="Sheffer M.M."/>
            <person name="Hoppe A."/>
            <person name="Krehenwinkel H."/>
            <person name="Uhl G."/>
            <person name="Kuss A.W."/>
            <person name="Jensen L."/>
            <person name="Jensen C."/>
            <person name="Gillespie R.G."/>
            <person name="Hoff K.J."/>
            <person name="Prost S."/>
        </authorList>
    </citation>
    <scope>NUCLEOTIDE SEQUENCE</scope>
</reference>
<proteinExistence type="predicted"/>
<protein>
    <recommendedName>
        <fullName evidence="2">DUF7041 domain-containing protein</fullName>
    </recommendedName>
</protein>
<keyword evidence="4" id="KW-1185">Reference proteome</keyword>
<evidence type="ECO:0000313" key="3">
    <source>
        <dbReference type="EMBL" id="KAF8791579.1"/>
    </source>
</evidence>
<organism evidence="3 4">
    <name type="scientific">Argiope bruennichi</name>
    <name type="common">Wasp spider</name>
    <name type="synonym">Aranea bruennichi</name>
    <dbReference type="NCBI Taxonomy" id="94029"/>
    <lineage>
        <taxon>Eukaryota</taxon>
        <taxon>Metazoa</taxon>
        <taxon>Ecdysozoa</taxon>
        <taxon>Arthropoda</taxon>
        <taxon>Chelicerata</taxon>
        <taxon>Arachnida</taxon>
        <taxon>Araneae</taxon>
        <taxon>Araneomorphae</taxon>
        <taxon>Entelegynae</taxon>
        <taxon>Araneoidea</taxon>
        <taxon>Araneidae</taxon>
        <taxon>Argiope</taxon>
    </lineage>
</organism>
<dbReference type="PANTHER" id="PTHR33327">
    <property type="entry name" value="ENDONUCLEASE"/>
    <property type="match status" value="1"/>
</dbReference>
<dbReference type="AlphaFoldDB" id="A0A8T0FPM6"/>
<sequence>MMQNEASGNIARVAVKAPPFCHANPELWLKQMKSQLILAGVTTESMKFHHIVSVLLPEKLEVVGDIMQDQPAEIPYEALRRRLGSQYVQSEEQKLKDLISGMQFGDRKPSRLLVEMRNKAGNKISEEVLKFLFLQRLPTHVQQILTITNDKLERLAEMADAIMAVSSEEASMKATLMEISSRLSRLEARSRSRSRESGRRFRQREANREEGNPSHCCKTLKKFFLGKIQTDQLESRSGQYRSMAADQYHISVRQIYETESKLRLSHELKLVSHNKCAITVNIFDDKDGSNDDGKEPINLIFCDIFVEESDIDKIEDTLPIIAYLAGYCSRAALKKRSVYIVSKINNRCKFSLSS</sequence>